<proteinExistence type="predicted"/>
<keyword evidence="3" id="KW-1185">Reference proteome</keyword>
<protein>
    <submittedName>
        <fullName evidence="2">DUF904 domain-containing protein</fullName>
    </submittedName>
</protein>
<dbReference type="OrthoDB" id="5329799at2"/>
<sequence length="70" mass="8304">MLLEKLNTKVDELLQTIQEQKNELQALRLKITTLTTQNEEKDRQISQLYEQIAQKDSEVQKIYEKIQSVL</sequence>
<accession>A0A3D8J6S2</accession>
<keyword evidence="1" id="KW-0175">Coiled coil</keyword>
<feature type="coiled-coil region" evidence="1">
    <location>
        <begin position="3"/>
        <end position="58"/>
    </location>
</feature>
<evidence type="ECO:0000256" key="1">
    <source>
        <dbReference type="SAM" id="Coils"/>
    </source>
</evidence>
<reference evidence="2 3" key="1">
    <citation type="submission" date="2018-04" db="EMBL/GenBank/DDBJ databases">
        <title>Novel Campyloabacter and Helicobacter Species and Strains.</title>
        <authorList>
            <person name="Mannion A.J."/>
            <person name="Shen Z."/>
            <person name="Fox J.G."/>
        </authorList>
    </citation>
    <scope>NUCLEOTIDE SEQUENCE [LARGE SCALE GENOMIC DNA]</scope>
    <source>
        <strain evidence="2 3">MIT 04-9362</strain>
    </source>
</reference>
<comment type="caution">
    <text evidence="2">The sequence shown here is derived from an EMBL/GenBank/DDBJ whole genome shotgun (WGS) entry which is preliminary data.</text>
</comment>
<gene>
    <name evidence="2" type="ORF">CQA57_06085</name>
</gene>
<dbReference type="Proteomes" id="UP000256695">
    <property type="component" value="Unassembled WGS sequence"/>
</dbReference>
<organism evidence="2 3">
    <name type="scientific">Helicobacter anseris</name>
    <dbReference type="NCBI Taxonomy" id="375926"/>
    <lineage>
        <taxon>Bacteria</taxon>
        <taxon>Pseudomonadati</taxon>
        <taxon>Campylobacterota</taxon>
        <taxon>Epsilonproteobacteria</taxon>
        <taxon>Campylobacterales</taxon>
        <taxon>Helicobacteraceae</taxon>
        <taxon>Helicobacter</taxon>
    </lineage>
</organism>
<dbReference type="EMBL" id="NXLX01000015">
    <property type="protein sequence ID" value="RDU72816.1"/>
    <property type="molecule type" value="Genomic_DNA"/>
</dbReference>
<dbReference type="RefSeq" id="WP_115579346.1">
    <property type="nucleotide sequence ID" value="NZ_NXLX01000015.1"/>
</dbReference>
<evidence type="ECO:0000313" key="3">
    <source>
        <dbReference type="Proteomes" id="UP000256695"/>
    </source>
</evidence>
<name>A0A3D8J6S2_9HELI</name>
<evidence type="ECO:0000313" key="2">
    <source>
        <dbReference type="EMBL" id="RDU72816.1"/>
    </source>
</evidence>
<dbReference type="AlphaFoldDB" id="A0A3D8J6S2"/>
<dbReference type="Gene3D" id="1.20.5.170">
    <property type="match status" value="1"/>
</dbReference>